<dbReference type="RefSeq" id="XP_011131116.1">
    <property type="nucleotide sequence ID" value="XM_011132814.1"/>
</dbReference>
<protein>
    <submittedName>
        <fullName evidence="1">Uncharacterized protein</fullName>
    </submittedName>
</protein>
<dbReference type="InterPro" id="IPR043128">
    <property type="entry name" value="Rev_trsase/Diguanyl_cyclase"/>
</dbReference>
<accession>A0A023B4X6</accession>
<dbReference type="EMBL" id="AFNH02000748">
    <property type="protein sequence ID" value="EZG57004.1"/>
    <property type="molecule type" value="Genomic_DNA"/>
</dbReference>
<dbReference type="GeneID" id="22913533"/>
<reference evidence="1" key="1">
    <citation type="submission" date="2013-12" db="EMBL/GenBank/DDBJ databases">
        <authorList>
            <person name="Omoto C.K."/>
            <person name="Sibley D."/>
            <person name="Venepally P."/>
            <person name="Hadjithomas M."/>
            <person name="Karamycheva S."/>
            <person name="Brunk B."/>
            <person name="Roos D."/>
            <person name="Caler E."/>
            <person name="Lorenzi H."/>
        </authorList>
    </citation>
    <scope>NUCLEOTIDE SEQUENCE</scope>
</reference>
<dbReference type="Proteomes" id="UP000019763">
    <property type="component" value="Unassembled WGS sequence"/>
</dbReference>
<evidence type="ECO:0000313" key="2">
    <source>
        <dbReference type="Proteomes" id="UP000019763"/>
    </source>
</evidence>
<sequence>MFPSVKRVSKTPRSLGTVRIQCCALRHQNLAGGVSESNESSFDALLGQGVECYIDDIVIYSGQECLELLNKVMRICIGNGFFLKLAKRKCGIKPQPGKVEALSSRFAKRLQAVEVAFMFTLVPPKVRARVLRQDAALT</sequence>
<dbReference type="SUPFAM" id="SSF56672">
    <property type="entry name" value="DNA/RNA polymerases"/>
    <property type="match status" value="1"/>
</dbReference>
<comment type="caution">
    <text evidence="1">The sequence shown here is derived from an EMBL/GenBank/DDBJ whole genome shotgun (WGS) entry which is preliminary data.</text>
</comment>
<gene>
    <name evidence="1" type="ORF">GNI_099800</name>
</gene>
<dbReference type="AlphaFoldDB" id="A0A023B4X6"/>
<organism evidence="1 2">
    <name type="scientific">Gregarina niphandrodes</name>
    <name type="common">Septate eugregarine</name>
    <dbReference type="NCBI Taxonomy" id="110365"/>
    <lineage>
        <taxon>Eukaryota</taxon>
        <taxon>Sar</taxon>
        <taxon>Alveolata</taxon>
        <taxon>Apicomplexa</taxon>
        <taxon>Conoidasida</taxon>
        <taxon>Gregarinasina</taxon>
        <taxon>Eugregarinorida</taxon>
        <taxon>Gregarinidae</taxon>
        <taxon>Gregarina</taxon>
    </lineage>
</organism>
<dbReference type="VEuPathDB" id="CryptoDB:GNI_099800"/>
<name>A0A023B4X6_GRENI</name>
<proteinExistence type="predicted"/>
<dbReference type="Gene3D" id="3.30.70.270">
    <property type="match status" value="1"/>
</dbReference>
<dbReference type="InterPro" id="IPR043502">
    <property type="entry name" value="DNA/RNA_pol_sf"/>
</dbReference>
<evidence type="ECO:0000313" key="1">
    <source>
        <dbReference type="EMBL" id="EZG57004.1"/>
    </source>
</evidence>
<keyword evidence="2" id="KW-1185">Reference proteome</keyword>